<proteinExistence type="predicted"/>
<dbReference type="HOGENOM" id="CLU_1882907_0_0_5"/>
<protein>
    <submittedName>
        <fullName evidence="1">Uncharacterized protein</fullName>
    </submittedName>
</protein>
<gene>
    <name evidence="1" type="ORF">HPDFL43_05815</name>
</gene>
<reference evidence="1 2" key="1">
    <citation type="submission" date="2007-10" db="EMBL/GenBank/DDBJ databases">
        <authorList>
            <person name="Wagner-Dobler I."/>
            <person name="Ferriera S."/>
            <person name="Johnson J."/>
            <person name="Kravitz S."/>
            <person name="Beeson K."/>
            <person name="Sutton G."/>
            <person name="Rogers Y.-H."/>
            <person name="Friedman R."/>
            <person name="Frazier M."/>
            <person name="Venter J.C."/>
        </authorList>
    </citation>
    <scope>NUCLEOTIDE SEQUENCE [LARGE SCALE GENOMIC DNA]</scope>
    <source>
        <strain evidence="1 2">DFL-43</strain>
    </source>
</reference>
<comment type="caution">
    <text evidence="1">The sequence shown here is derived from an EMBL/GenBank/DDBJ whole genome shotgun (WGS) entry which is preliminary data.</text>
</comment>
<keyword evidence="2" id="KW-1185">Reference proteome</keyword>
<organism evidence="1 2">
    <name type="scientific">Hoeflea phototrophica (strain DSM 17068 / NCIMB 14078 / DFL-43)</name>
    <dbReference type="NCBI Taxonomy" id="411684"/>
    <lineage>
        <taxon>Bacteria</taxon>
        <taxon>Pseudomonadati</taxon>
        <taxon>Pseudomonadota</taxon>
        <taxon>Alphaproteobacteria</taxon>
        <taxon>Hyphomicrobiales</taxon>
        <taxon>Rhizobiaceae</taxon>
        <taxon>Hoeflea</taxon>
    </lineage>
</organism>
<accession>A9D4S0</accession>
<sequence>MTDFSDLAALARGTVGAVMGETITVVPVIRQGGPNSSIYVVDPLRASFDVLAIPYKIMTNVPDARGGMQVGVSGSERTPLHVAQDTILAMDRPAINLVDGDRVQRSDGSWWAMRAPQADEAGTVIISIYRSSEVA</sequence>
<evidence type="ECO:0000313" key="2">
    <source>
        <dbReference type="Proteomes" id="UP000004291"/>
    </source>
</evidence>
<dbReference type="RefSeq" id="WP_007196952.1">
    <property type="nucleotide sequence ID" value="NZ_CM002917.1"/>
</dbReference>
<evidence type="ECO:0000313" key="1">
    <source>
        <dbReference type="EMBL" id="EDQ33946.1"/>
    </source>
</evidence>
<name>A9D4S0_HOEPD</name>
<dbReference type="STRING" id="411684.HPDFL43_05815"/>
<dbReference type="EMBL" id="ABIA03000002">
    <property type="protein sequence ID" value="EDQ33946.1"/>
    <property type="molecule type" value="Genomic_DNA"/>
</dbReference>
<dbReference type="Proteomes" id="UP000004291">
    <property type="component" value="Chromosome"/>
</dbReference>
<reference evidence="1 2" key="2">
    <citation type="submission" date="2012-06" db="EMBL/GenBank/DDBJ databases">
        <authorList>
            <person name="Fiebig A."/>
        </authorList>
    </citation>
    <scope>NUCLEOTIDE SEQUENCE [LARGE SCALE GENOMIC DNA]</scope>
    <source>
        <strain evidence="1 2">DFL-43</strain>
    </source>
</reference>
<dbReference type="AlphaFoldDB" id="A9D4S0"/>